<dbReference type="EMBL" id="VDUY01000001">
    <property type="protein sequence ID" value="TXL68629.1"/>
    <property type="molecule type" value="Genomic_DNA"/>
</dbReference>
<feature type="transmembrane region" description="Helical" evidence="1">
    <location>
        <begin position="120"/>
        <end position="137"/>
    </location>
</feature>
<keyword evidence="1" id="KW-0812">Transmembrane</keyword>
<organism evidence="2 3">
    <name type="scientific">Zeimonas arvi</name>
    <dbReference type="NCBI Taxonomy" id="2498847"/>
    <lineage>
        <taxon>Bacteria</taxon>
        <taxon>Pseudomonadati</taxon>
        <taxon>Pseudomonadota</taxon>
        <taxon>Betaproteobacteria</taxon>
        <taxon>Burkholderiales</taxon>
        <taxon>Burkholderiaceae</taxon>
        <taxon>Zeimonas</taxon>
    </lineage>
</organism>
<keyword evidence="1" id="KW-0472">Membrane</keyword>
<dbReference type="AlphaFoldDB" id="A0A5C8P5E1"/>
<evidence type="ECO:0000313" key="2">
    <source>
        <dbReference type="EMBL" id="TXL68629.1"/>
    </source>
</evidence>
<protein>
    <submittedName>
        <fullName evidence="2">DUF2189 domain-containing protein</fullName>
    </submittedName>
</protein>
<dbReference type="Pfam" id="PF09955">
    <property type="entry name" value="DUF2189"/>
    <property type="match status" value="1"/>
</dbReference>
<proteinExistence type="predicted"/>
<dbReference type="InterPro" id="IPR018692">
    <property type="entry name" value="DUF2189"/>
</dbReference>
<reference evidence="2 3" key="1">
    <citation type="submission" date="2019-06" db="EMBL/GenBank/DDBJ databases">
        <title>Quisquiliibacterium sp. nov., isolated from a maize field.</title>
        <authorList>
            <person name="Lin S.-Y."/>
            <person name="Tsai C.-F."/>
            <person name="Young C.-C."/>
        </authorList>
    </citation>
    <scope>NUCLEOTIDE SEQUENCE [LARGE SCALE GENOMIC DNA]</scope>
    <source>
        <strain evidence="2 3">CC-CFT501</strain>
    </source>
</reference>
<feature type="transmembrane region" description="Helical" evidence="1">
    <location>
        <begin position="228"/>
        <end position="254"/>
    </location>
</feature>
<feature type="transmembrane region" description="Helical" evidence="1">
    <location>
        <begin position="176"/>
        <end position="198"/>
    </location>
</feature>
<dbReference type="OrthoDB" id="5621705at2"/>
<keyword evidence="1" id="KW-1133">Transmembrane helix</keyword>
<dbReference type="RefSeq" id="WP_147702769.1">
    <property type="nucleotide sequence ID" value="NZ_VDUY01000001.1"/>
</dbReference>
<keyword evidence="3" id="KW-1185">Reference proteome</keyword>
<sequence length="283" mass="28563">MSASPGASRPGSAPPLPALREITPAHVAGWLAAGWRDFARAPLASALHGLLFLAGALAIVAVGWRDSGLLAGAFTGFVIVAPVLVTGFHELSRRLEAGERLPPLGLLALLAVWKRRGAQLAALGGLLAVAGTLWVGFSSMLVRLAGGSGAGSAASGYAGGVAGFVHQFLAAGDAWLLVWFLAGGLGAAIVFAVTAVSVPLLVDRPVPLATAIRTSVAAVGLNPVSLGVWAAAIMALTLLGFVTVIGLAVVLPVLGHATWHAYRDLVEPMGGQANPARAPRAGR</sequence>
<name>A0A5C8P5E1_9BURK</name>
<comment type="caution">
    <text evidence="2">The sequence shown here is derived from an EMBL/GenBank/DDBJ whole genome shotgun (WGS) entry which is preliminary data.</text>
</comment>
<feature type="transmembrane region" description="Helical" evidence="1">
    <location>
        <begin position="70"/>
        <end position="91"/>
    </location>
</feature>
<gene>
    <name evidence="2" type="ORF">FHP08_02815</name>
</gene>
<feature type="transmembrane region" description="Helical" evidence="1">
    <location>
        <begin position="149"/>
        <end position="169"/>
    </location>
</feature>
<dbReference type="Proteomes" id="UP000321548">
    <property type="component" value="Unassembled WGS sequence"/>
</dbReference>
<feature type="transmembrane region" description="Helical" evidence="1">
    <location>
        <begin position="43"/>
        <end position="64"/>
    </location>
</feature>
<accession>A0A5C8P5E1</accession>
<evidence type="ECO:0000256" key="1">
    <source>
        <dbReference type="SAM" id="Phobius"/>
    </source>
</evidence>
<evidence type="ECO:0000313" key="3">
    <source>
        <dbReference type="Proteomes" id="UP000321548"/>
    </source>
</evidence>